<evidence type="ECO:0000256" key="1">
    <source>
        <dbReference type="SAM" id="Phobius"/>
    </source>
</evidence>
<feature type="transmembrane region" description="Helical" evidence="1">
    <location>
        <begin position="179"/>
        <end position="200"/>
    </location>
</feature>
<dbReference type="KEGG" id="kbs:EPA93_36500"/>
<dbReference type="OrthoDB" id="3579673at2"/>
<feature type="transmembrane region" description="Helical" evidence="1">
    <location>
        <begin position="154"/>
        <end position="172"/>
    </location>
</feature>
<evidence type="ECO:0008006" key="4">
    <source>
        <dbReference type="Google" id="ProtNLM"/>
    </source>
</evidence>
<evidence type="ECO:0000313" key="3">
    <source>
        <dbReference type="Proteomes" id="UP000290365"/>
    </source>
</evidence>
<reference evidence="2 3" key="1">
    <citation type="submission" date="2019-01" db="EMBL/GenBank/DDBJ databases">
        <title>Ktedonosporobacter rubrisoli SCAWS-G2.</title>
        <authorList>
            <person name="Huang Y."/>
            <person name="Yan B."/>
        </authorList>
    </citation>
    <scope>NUCLEOTIDE SEQUENCE [LARGE SCALE GENOMIC DNA]</scope>
    <source>
        <strain evidence="2 3">SCAWS-G2</strain>
    </source>
</reference>
<feature type="transmembrane region" description="Helical" evidence="1">
    <location>
        <begin position="12"/>
        <end position="34"/>
    </location>
</feature>
<dbReference type="RefSeq" id="WP_129892244.1">
    <property type="nucleotide sequence ID" value="NZ_CP035758.1"/>
</dbReference>
<protein>
    <recommendedName>
        <fullName evidence="4">ABC transporter permease</fullName>
    </recommendedName>
</protein>
<keyword evidence="1" id="KW-1133">Transmembrane helix</keyword>
<evidence type="ECO:0000313" key="2">
    <source>
        <dbReference type="EMBL" id="QBD81183.1"/>
    </source>
</evidence>
<proteinExistence type="predicted"/>
<feature type="transmembrane region" description="Helical" evidence="1">
    <location>
        <begin position="66"/>
        <end position="88"/>
    </location>
</feature>
<name>A0A4P6K071_KTERU</name>
<dbReference type="EMBL" id="CP035758">
    <property type="protein sequence ID" value="QBD81183.1"/>
    <property type="molecule type" value="Genomic_DNA"/>
</dbReference>
<dbReference type="Proteomes" id="UP000290365">
    <property type="component" value="Chromosome"/>
</dbReference>
<sequence length="310" mass="35192">MIWFTWRQYSVTAIIALALLALLMSSFIITGIYIRSAHPHLDLAGCQQAMTCLITQTPFSTLLASIFIPFTAWLPLLVGVFVGAPLIAREQEQRTHYFAWLQSVPRKRWLITRIGLLTLVTLLAFGLLTLLTTWWAQPLTRFPWDWFNIQGPVLPAYALCALTLGIAVGAFVRYTVPAMALTFVLFLALFMGLGKAYPYLLPPITTTYTLSNVNNAWGQPGDLVLYTGYADQQGHEIGEISTYCNVSMVNNSQYGTLVQQCSRARHIQWKVIYQPHARFWPLQWIHTAIQLALSGLLLLLTFWRLRQRRA</sequence>
<keyword evidence="1" id="KW-0812">Transmembrane</keyword>
<feature type="transmembrane region" description="Helical" evidence="1">
    <location>
        <begin position="109"/>
        <end position="134"/>
    </location>
</feature>
<feature type="transmembrane region" description="Helical" evidence="1">
    <location>
        <begin position="284"/>
        <end position="305"/>
    </location>
</feature>
<organism evidence="2 3">
    <name type="scientific">Ktedonosporobacter rubrisoli</name>
    <dbReference type="NCBI Taxonomy" id="2509675"/>
    <lineage>
        <taxon>Bacteria</taxon>
        <taxon>Bacillati</taxon>
        <taxon>Chloroflexota</taxon>
        <taxon>Ktedonobacteria</taxon>
        <taxon>Ktedonobacterales</taxon>
        <taxon>Ktedonosporobacteraceae</taxon>
        <taxon>Ktedonosporobacter</taxon>
    </lineage>
</organism>
<keyword evidence="1" id="KW-0472">Membrane</keyword>
<gene>
    <name evidence="2" type="ORF">EPA93_36500</name>
</gene>
<keyword evidence="3" id="KW-1185">Reference proteome</keyword>
<accession>A0A4P6K071</accession>
<dbReference type="AlphaFoldDB" id="A0A4P6K071"/>